<evidence type="ECO:0000256" key="1">
    <source>
        <dbReference type="ARBA" id="ARBA00023125"/>
    </source>
</evidence>
<dbReference type="Proteomes" id="UP000282435">
    <property type="component" value="Chromosome"/>
</dbReference>
<protein>
    <submittedName>
        <fullName evidence="3">Helix-turn-helix domain-containing protein</fullName>
    </submittedName>
</protein>
<accession>A0A3S9SGK8</accession>
<dbReference type="RefSeq" id="WP_126982242.1">
    <property type="nucleotide sequence ID" value="NZ_CP034670.1"/>
</dbReference>
<dbReference type="SUPFAM" id="SSF47413">
    <property type="entry name" value="lambda repressor-like DNA-binding domains"/>
    <property type="match status" value="1"/>
</dbReference>
<keyword evidence="1" id="KW-0238">DNA-binding</keyword>
<dbReference type="CDD" id="cd00093">
    <property type="entry name" value="HTH_XRE"/>
    <property type="match status" value="1"/>
</dbReference>
<dbReference type="PANTHER" id="PTHR46558:SF11">
    <property type="entry name" value="HTH-TYPE TRANSCRIPTIONAL REGULATOR XRE"/>
    <property type="match status" value="1"/>
</dbReference>
<name>A0A3S9SGK8_EIKCO</name>
<dbReference type="SMART" id="SM00530">
    <property type="entry name" value="HTH_XRE"/>
    <property type="match status" value="1"/>
</dbReference>
<feature type="domain" description="HTH cro/C1-type" evidence="2">
    <location>
        <begin position="7"/>
        <end position="61"/>
    </location>
</feature>
<evidence type="ECO:0000313" key="4">
    <source>
        <dbReference type="Proteomes" id="UP000282435"/>
    </source>
</evidence>
<evidence type="ECO:0000313" key="3">
    <source>
        <dbReference type="EMBL" id="AZR58675.1"/>
    </source>
</evidence>
<proteinExistence type="predicted"/>
<dbReference type="PANTHER" id="PTHR46558">
    <property type="entry name" value="TRACRIPTIONAL REGULATORY PROTEIN-RELATED-RELATED"/>
    <property type="match status" value="1"/>
</dbReference>
<dbReference type="Pfam" id="PF12844">
    <property type="entry name" value="HTH_19"/>
    <property type="match status" value="1"/>
</dbReference>
<dbReference type="InterPro" id="IPR001387">
    <property type="entry name" value="Cro/C1-type_HTH"/>
</dbReference>
<dbReference type="AlphaFoldDB" id="A0A3S9SGK8"/>
<reference evidence="3 4" key="1">
    <citation type="submission" date="2018-12" db="EMBL/GenBank/DDBJ databases">
        <title>Genome sequencing of Eikenella corrodens KCOM 3110 (= JS217).</title>
        <authorList>
            <person name="Koo J.-K."/>
            <person name="Park S.-N."/>
            <person name="Lim Y.K."/>
        </authorList>
    </citation>
    <scope>NUCLEOTIDE SEQUENCE [LARGE SCALE GENOMIC DNA]</scope>
    <source>
        <strain evidence="3 4">KCOM 3110</strain>
    </source>
</reference>
<dbReference type="InterPro" id="IPR010982">
    <property type="entry name" value="Lambda_DNA-bd_dom_sf"/>
</dbReference>
<dbReference type="GO" id="GO:0003677">
    <property type="term" value="F:DNA binding"/>
    <property type="evidence" value="ECO:0007669"/>
    <property type="project" value="UniProtKB-KW"/>
</dbReference>
<sequence length="132" mass="15312">MNVNDKIRMLREFNHWSQEEMAERLGMSHNGYAKIECGETKLYLDKLSQIAQIFNINLSDLVSDGEKNVFFFLQETQDHTSANYYGSSDLAAEIEKLKLIVAHKDEIIEQKNKELAAQQEIIALLKQHVRQE</sequence>
<dbReference type="PROSITE" id="PS50943">
    <property type="entry name" value="HTH_CROC1"/>
    <property type="match status" value="1"/>
</dbReference>
<evidence type="ECO:0000259" key="2">
    <source>
        <dbReference type="PROSITE" id="PS50943"/>
    </source>
</evidence>
<dbReference type="OrthoDB" id="8611903at2"/>
<dbReference type="Gene3D" id="1.10.260.40">
    <property type="entry name" value="lambda repressor-like DNA-binding domains"/>
    <property type="match status" value="1"/>
</dbReference>
<organism evidence="3 4">
    <name type="scientific">Eikenella corrodens</name>
    <dbReference type="NCBI Taxonomy" id="539"/>
    <lineage>
        <taxon>Bacteria</taxon>
        <taxon>Pseudomonadati</taxon>
        <taxon>Pseudomonadota</taxon>
        <taxon>Betaproteobacteria</taxon>
        <taxon>Neisseriales</taxon>
        <taxon>Neisseriaceae</taxon>
        <taxon>Eikenella</taxon>
    </lineage>
</organism>
<gene>
    <name evidence="3" type="ORF">ELB75_00620</name>
</gene>
<dbReference type="EMBL" id="CP034670">
    <property type="protein sequence ID" value="AZR58675.1"/>
    <property type="molecule type" value="Genomic_DNA"/>
</dbReference>